<dbReference type="GO" id="GO:0016477">
    <property type="term" value="P:cell migration"/>
    <property type="evidence" value="ECO:0007669"/>
    <property type="project" value="TreeGrafter"/>
</dbReference>
<dbReference type="InterPro" id="IPR019137">
    <property type="entry name" value="Nck-associated_protein-1"/>
</dbReference>
<comment type="similarity">
    <text evidence="1">Belongs to the HEM-1/HEM-2 family.</text>
</comment>
<sequence length="1209" mass="130652">MASPSSNVTKLAEHLLLLVPHGQQILRALCAVRNASTMPSNKSGAPALTGPPTLKLFKDSNLLSVAKAFAKKFPDIEAVSKSSKEYKEFVESFKDIKEELRPIYLVFSAWAEFVGHARSALAACAQLTCLSLETNPDLTENLLFLSHYLVSSLLLLARIGKGKKAIASAIVILDARTGMVMDSSFAKIAELFVALDKPYQLIADIFAPISPKLTQLLGSVKIEVSSGPMATVETLRKSGMFGMVGMATAEPTAPTPVDIRLRMLTNLSTYSQSIVTVLFACANDMSNDQNAQTLMKLAISNGTFSGIGSDEGFQVAAEIEALVKFNNKLGKLKTPIIEAVTKQKQSGSKFHRDRREYLTQQLSQMVRLCCDNPALLGPKFPLVLSAMNFARDEILHYFQALEDHKQAQSEKGSSSKKAAPIPNELDVLHLLHLLLLMRRLVLENQPLIVRYQCSLVLQSYSASVHTALDMLLGQEQLPEQVLAIAFRINWARLQVYLSLPACMVPINSVPTVTRALNEVCLASQAIDQLTPLVVTAADLHPLLKHADSLLAHINDSLAVPLANATVPVLDIVAPLAVEFATVASPDGTCDLLASQPAIDKALEFATQAIDKFASVTATAMMREAQFKARLDRKATWDGIAMKAKVASNEPFTSAESTLAYGTHPCKPLEVLRMQISDLVGAFAAVPMVTCAAFEIRPVVQLQKALLKEVNAMLYSVVYDTEANHVPPLGDDMPYAILPPTAILVHLESVFSELFATLALIPDFPLAALLESALLDTHNNPAHVAIYSQPLPEQLFTRTEKGKRNKPGPPRAAPHDVPYVVALAHWYAELLTLRLWTSGIQYSPVRNGLVGTKGMQATAGSGNTSSASARDTAYAVWRPDMFVDPVQLAALSRLIGPQGTQLLDSRMAPYVMAAGASVIAQVNAVVGHLSTPHAGGAGALVLNLGKLRGTVAGVGEDVTDRLASLGALLEARRVVRTARADESKRGGMRPVAVAVEAACAKVKAGGAAADKWQGLFDFAEWLGMDEISDSAMDQVFDFMKQLNPTVIGVPTLVTYLATCLCLGALNDNATYNAALATNANKSHSVAMGVYAILTRGLKKMANISPDDCERIKVNVFSMACEWLLLLHRASVAGEAIGKDKDRIRDVESAWMVVHRLARLVGADGELWMEEYAGISLDKLMHAGVIRRALHNKRRRLVGSRGQLLDQEDAE</sequence>
<dbReference type="GO" id="GO:0030031">
    <property type="term" value="P:cell projection assembly"/>
    <property type="evidence" value="ECO:0007669"/>
    <property type="project" value="TreeGrafter"/>
</dbReference>
<dbReference type="STRING" id="765915.A0A1Y2HJ12"/>
<accession>A0A1Y2HJ12</accession>
<dbReference type="Proteomes" id="UP000193411">
    <property type="component" value="Unassembled WGS sequence"/>
</dbReference>
<reference evidence="2 3" key="1">
    <citation type="submission" date="2016-07" db="EMBL/GenBank/DDBJ databases">
        <title>Pervasive Adenine N6-methylation of Active Genes in Fungi.</title>
        <authorList>
            <consortium name="DOE Joint Genome Institute"/>
            <person name="Mondo S.J."/>
            <person name="Dannebaum R.O."/>
            <person name="Kuo R.C."/>
            <person name="Labutti K."/>
            <person name="Haridas S."/>
            <person name="Kuo A."/>
            <person name="Salamov A."/>
            <person name="Ahrendt S.R."/>
            <person name="Lipzen A."/>
            <person name="Sullivan W."/>
            <person name="Andreopoulos W.B."/>
            <person name="Clum A."/>
            <person name="Lindquist E."/>
            <person name="Daum C."/>
            <person name="Ramamoorthy G.K."/>
            <person name="Gryganskyi A."/>
            <person name="Culley D."/>
            <person name="Magnuson J.K."/>
            <person name="James T.Y."/>
            <person name="O'Malley M.A."/>
            <person name="Stajich J.E."/>
            <person name="Spatafora J.W."/>
            <person name="Visel A."/>
            <person name="Grigoriev I.V."/>
        </authorList>
    </citation>
    <scope>NUCLEOTIDE SEQUENCE [LARGE SCALE GENOMIC DNA]</scope>
    <source>
        <strain evidence="2 3">PL171</strain>
    </source>
</reference>
<dbReference type="GO" id="GO:0031209">
    <property type="term" value="C:SCAR complex"/>
    <property type="evidence" value="ECO:0007669"/>
    <property type="project" value="TreeGrafter"/>
</dbReference>
<dbReference type="PANTHER" id="PTHR12093:SF10">
    <property type="entry name" value="MEMBRANE-ASSOCIATED PROTEIN HEM"/>
    <property type="match status" value="1"/>
</dbReference>
<dbReference type="GO" id="GO:0030866">
    <property type="term" value="P:cortical actin cytoskeleton organization"/>
    <property type="evidence" value="ECO:0007669"/>
    <property type="project" value="TreeGrafter"/>
</dbReference>
<dbReference type="PANTHER" id="PTHR12093">
    <property type="entry name" value="NCK-ASSOCIATED PROTEIN 1"/>
    <property type="match status" value="1"/>
</dbReference>
<dbReference type="Pfam" id="PF09735">
    <property type="entry name" value="Nckap1"/>
    <property type="match status" value="1"/>
</dbReference>
<name>A0A1Y2HJ12_9FUNG</name>
<evidence type="ECO:0000313" key="3">
    <source>
        <dbReference type="Proteomes" id="UP000193411"/>
    </source>
</evidence>
<dbReference type="GO" id="GO:0000902">
    <property type="term" value="P:cell morphogenesis"/>
    <property type="evidence" value="ECO:0007669"/>
    <property type="project" value="TreeGrafter"/>
</dbReference>
<dbReference type="OrthoDB" id="548214at2759"/>
<keyword evidence="3" id="KW-1185">Reference proteome</keyword>
<dbReference type="EMBL" id="MCFL01000027">
    <property type="protein sequence ID" value="ORZ34545.1"/>
    <property type="molecule type" value="Genomic_DNA"/>
</dbReference>
<comment type="caution">
    <text evidence="2">The sequence shown here is derived from an EMBL/GenBank/DDBJ whole genome shotgun (WGS) entry which is preliminary data.</text>
</comment>
<gene>
    <name evidence="2" type="ORF">BCR44DRAFT_1513863</name>
</gene>
<evidence type="ECO:0000313" key="2">
    <source>
        <dbReference type="EMBL" id="ORZ34545.1"/>
    </source>
</evidence>
<protein>
    <submittedName>
        <fullName evidence="2">Membrane-associated apoptosis protein-domain-containing protein</fullName>
    </submittedName>
</protein>
<organism evidence="2 3">
    <name type="scientific">Catenaria anguillulae PL171</name>
    <dbReference type="NCBI Taxonomy" id="765915"/>
    <lineage>
        <taxon>Eukaryota</taxon>
        <taxon>Fungi</taxon>
        <taxon>Fungi incertae sedis</taxon>
        <taxon>Blastocladiomycota</taxon>
        <taxon>Blastocladiomycetes</taxon>
        <taxon>Blastocladiales</taxon>
        <taxon>Catenariaceae</taxon>
        <taxon>Catenaria</taxon>
    </lineage>
</organism>
<proteinExistence type="inferred from homology"/>
<evidence type="ECO:0000256" key="1">
    <source>
        <dbReference type="ARBA" id="ARBA00037947"/>
    </source>
</evidence>
<dbReference type="AlphaFoldDB" id="A0A1Y2HJ12"/>